<dbReference type="InterPro" id="IPR036271">
    <property type="entry name" value="Tet_transcr_reg_TetR-rel_C_sf"/>
</dbReference>
<dbReference type="GO" id="GO:0000976">
    <property type="term" value="F:transcription cis-regulatory region binding"/>
    <property type="evidence" value="ECO:0007669"/>
    <property type="project" value="TreeGrafter"/>
</dbReference>
<dbReference type="Gene3D" id="1.10.357.10">
    <property type="entry name" value="Tetracycline Repressor, domain 2"/>
    <property type="match status" value="1"/>
</dbReference>
<dbReference type="InterPro" id="IPR050109">
    <property type="entry name" value="HTH-type_TetR-like_transc_reg"/>
</dbReference>
<comment type="caution">
    <text evidence="7">The sequence shown here is derived from an EMBL/GenBank/DDBJ whole genome shotgun (WGS) entry which is preliminary data.</text>
</comment>
<evidence type="ECO:0000256" key="5">
    <source>
        <dbReference type="SAM" id="MobiDB-lite"/>
    </source>
</evidence>
<feature type="compositionally biased region" description="Basic residues" evidence="5">
    <location>
        <begin position="86"/>
        <end position="96"/>
    </location>
</feature>
<gene>
    <name evidence="7" type="ORF">D7294_09820</name>
</gene>
<feature type="compositionally biased region" description="Low complexity" evidence="5">
    <location>
        <begin position="75"/>
        <end position="85"/>
    </location>
</feature>
<protein>
    <submittedName>
        <fullName evidence="7">TetR/AcrR family transcriptional regulator</fullName>
    </submittedName>
</protein>
<evidence type="ECO:0000313" key="7">
    <source>
        <dbReference type="EMBL" id="RKN43970.1"/>
    </source>
</evidence>
<accession>A0A3A9Z6W3</accession>
<dbReference type="PANTHER" id="PTHR30055">
    <property type="entry name" value="HTH-TYPE TRANSCRIPTIONAL REGULATOR RUTR"/>
    <property type="match status" value="1"/>
</dbReference>
<feature type="compositionally biased region" description="Low complexity" evidence="5">
    <location>
        <begin position="28"/>
        <end position="41"/>
    </location>
</feature>
<evidence type="ECO:0000256" key="2">
    <source>
        <dbReference type="ARBA" id="ARBA00023125"/>
    </source>
</evidence>
<dbReference type="InterPro" id="IPR009057">
    <property type="entry name" value="Homeodomain-like_sf"/>
</dbReference>
<dbReference type="Pfam" id="PF00440">
    <property type="entry name" value="TetR_N"/>
    <property type="match status" value="1"/>
</dbReference>
<evidence type="ECO:0000256" key="3">
    <source>
        <dbReference type="ARBA" id="ARBA00023163"/>
    </source>
</evidence>
<dbReference type="InterPro" id="IPR001647">
    <property type="entry name" value="HTH_TetR"/>
</dbReference>
<feature type="compositionally biased region" description="Low complexity" evidence="5">
    <location>
        <begin position="1"/>
        <end position="17"/>
    </location>
</feature>
<reference evidence="7 8" key="1">
    <citation type="journal article" date="2014" name="Int. J. Syst. Evol. Microbiol.">
        <title>Streptomyces hoynatensis sp. nov., isolated from deep marine sediment.</title>
        <authorList>
            <person name="Veyisoglu A."/>
            <person name="Sahin N."/>
        </authorList>
    </citation>
    <scope>NUCLEOTIDE SEQUENCE [LARGE SCALE GENOMIC DNA]</scope>
    <source>
        <strain evidence="7 8">KCTC 29097</strain>
    </source>
</reference>
<dbReference type="SUPFAM" id="SSF48498">
    <property type="entry name" value="Tetracyclin repressor-like, C-terminal domain"/>
    <property type="match status" value="1"/>
</dbReference>
<keyword evidence="1" id="KW-0805">Transcription regulation</keyword>
<evidence type="ECO:0000313" key="8">
    <source>
        <dbReference type="Proteomes" id="UP000272474"/>
    </source>
</evidence>
<evidence type="ECO:0000256" key="1">
    <source>
        <dbReference type="ARBA" id="ARBA00023015"/>
    </source>
</evidence>
<feature type="DNA-binding region" description="H-T-H motif" evidence="4">
    <location>
        <begin position="167"/>
        <end position="186"/>
    </location>
</feature>
<name>A0A3A9Z6W3_9ACTN</name>
<proteinExistence type="predicted"/>
<dbReference type="PROSITE" id="PS50977">
    <property type="entry name" value="HTH_TETR_2"/>
    <property type="match status" value="1"/>
</dbReference>
<feature type="domain" description="HTH tetR-type" evidence="6">
    <location>
        <begin position="144"/>
        <end position="204"/>
    </location>
</feature>
<evidence type="ECO:0000259" key="6">
    <source>
        <dbReference type="PROSITE" id="PS50977"/>
    </source>
</evidence>
<feature type="region of interest" description="Disordered" evidence="5">
    <location>
        <begin position="1"/>
        <end position="113"/>
    </location>
</feature>
<keyword evidence="3" id="KW-0804">Transcription</keyword>
<dbReference type="AlphaFoldDB" id="A0A3A9Z6W3"/>
<dbReference type="PANTHER" id="PTHR30055:SF234">
    <property type="entry name" value="HTH-TYPE TRANSCRIPTIONAL REGULATOR BETI"/>
    <property type="match status" value="1"/>
</dbReference>
<dbReference type="InterPro" id="IPR049445">
    <property type="entry name" value="TetR_SbtR-like_C"/>
</dbReference>
<dbReference type="Proteomes" id="UP000272474">
    <property type="component" value="Unassembled WGS sequence"/>
</dbReference>
<evidence type="ECO:0000256" key="4">
    <source>
        <dbReference type="PROSITE-ProRule" id="PRU00335"/>
    </source>
</evidence>
<sequence>MSPVRAPASIARARTAAPSPPGRGPGGARRSPGGSRGLPTGRPGPGRRCRPRRSAPAPSSAGPLPPGPRRVLASARGAFPRAPRGAGRRRARHRGRGSCLHGSPCSHRLTEEPSETLVSLNDMEGAFHMSSPTGRRDPRRRADAVRNRRLVLDAAKALLARADGAVTVEAIAREAGVGAATVVRSFGSKDALLDAAVSDLLGPLVRRGRQALEEPDAERALRGFLAETMAFQSAHLRVGEQLRGLDLPATGEQRAALREVEDGLVARAREQGAIRTDIAAEAVMTMVGEATSAVARAGADAGPAAQTLYEAFLTVLLDGLRPQAPRA</sequence>
<keyword evidence="8" id="KW-1185">Reference proteome</keyword>
<keyword evidence="2 4" id="KW-0238">DNA-binding</keyword>
<dbReference type="Pfam" id="PF21597">
    <property type="entry name" value="TetR_C_43"/>
    <property type="match status" value="1"/>
</dbReference>
<organism evidence="7 8">
    <name type="scientific">Streptomyces hoynatensis</name>
    <dbReference type="NCBI Taxonomy" id="1141874"/>
    <lineage>
        <taxon>Bacteria</taxon>
        <taxon>Bacillati</taxon>
        <taxon>Actinomycetota</taxon>
        <taxon>Actinomycetes</taxon>
        <taxon>Kitasatosporales</taxon>
        <taxon>Streptomycetaceae</taxon>
        <taxon>Streptomyces</taxon>
    </lineage>
</organism>
<dbReference type="EMBL" id="RBAL01000004">
    <property type="protein sequence ID" value="RKN43970.1"/>
    <property type="molecule type" value="Genomic_DNA"/>
</dbReference>
<dbReference type="SUPFAM" id="SSF46689">
    <property type="entry name" value="Homeodomain-like"/>
    <property type="match status" value="1"/>
</dbReference>
<dbReference type="GO" id="GO:0003700">
    <property type="term" value="F:DNA-binding transcription factor activity"/>
    <property type="evidence" value="ECO:0007669"/>
    <property type="project" value="TreeGrafter"/>
</dbReference>